<keyword evidence="1" id="KW-0732">Signal</keyword>
<evidence type="ECO:0000313" key="2">
    <source>
        <dbReference type="EMBL" id="CEG58711.1"/>
    </source>
</evidence>
<keyword evidence="3" id="KW-1185">Reference proteome</keyword>
<protein>
    <recommendedName>
        <fullName evidence="4">Lipoprotein</fullName>
    </recommendedName>
</protein>
<evidence type="ECO:0000256" key="1">
    <source>
        <dbReference type="SAM" id="SignalP"/>
    </source>
</evidence>
<organism evidence="2 3">
    <name type="scientific">Legionella fallonii LLAP-10</name>
    <dbReference type="NCBI Taxonomy" id="1212491"/>
    <lineage>
        <taxon>Bacteria</taxon>
        <taxon>Pseudomonadati</taxon>
        <taxon>Pseudomonadota</taxon>
        <taxon>Gammaproteobacteria</taxon>
        <taxon>Legionellales</taxon>
        <taxon>Legionellaceae</taxon>
        <taxon>Legionella</taxon>
    </lineage>
</organism>
<dbReference type="Proteomes" id="UP000032430">
    <property type="component" value="Chromosome I"/>
</dbReference>
<dbReference type="AlphaFoldDB" id="A0A098GB63"/>
<gene>
    <name evidence="2" type="ORF">LFA_3378</name>
</gene>
<dbReference type="EMBL" id="LN614827">
    <property type="protein sequence ID" value="CEG58711.1"/>
    <property type="molecule type" value="Genomic_DNA"/>
</dbReference>
<name>A0A098GB63_9GAMM</name>
<dbReference type="RefSeq" id="WP_045096969.1">
    <property type="nucleotide sequence ID" value="NZ_LN614827.1"/>
</dbReference>
<proteinExistence type="predicted"/>
<feature type="signal peptide" evidence="1">
    <location>
        <begin position="1"/>
        <end position="19"/>
    </location>
</feature>
<reference evidence="3" key="1">
    <citation type="submission" date="2014-09" db="EMBL/GenBank/DDBJ databases">
        <authorList>
            <person name="Gomez-Valero L."/>
        </authorList>
    </citation>
    <scope>NUCLEOTIDE SEQUENCE [LARGE SCALE GENOMIC DNA]</scope>
    <source>
        <strain evidence="3">ATCC700992</strain>
    </source>
</reference>
<sequence>MARSFLVIILAMGCTVAFGKNACSSLDDQAITQSVYNYVKNKTAVSSDNIITDSIRCVGSFSSAQVTPKDHSTDAATVYLHKDEDGQWVVMSLGTYFDQDFLSKIPKELR</sequence>
<dbReference type="HOGENOM" id="CLU_2167815_0_0_6"/>
<accession>A0A098GB63</accession>
<dbReference type="KEGG" id="lfa:LFA_3378"/>
<evidence type="ECO:0008006" key="4">
    <source>
        <dbReference type="Google" id="ProtNLM"/>
    </source>
</evidence>
<dbReference type="OrthoDB" id="5650107at2"/>
<feature type="chain" id="PRO_5001942900" description="Lipoprotein" evidence="1">
    <location>
        <begin position="20"/>
        <end position="110"/>
    </location>
</feature>
<evidence type="ECO:0000313" key="3">
    <source>
        <dbReference type="Proteomes" id="UP000032430"/>
    </source>
</evidence>